<feature type="compositionally biased region" description="Low complexity" evidence="1">
    <location>
        <begin position="237"/>
        <end position="248"/>
    </location>
</feature>
<evidence type="ECO:0008006" key="6">
    <source>
        <dbReference type="Google" id="ProtNLM"/>
    </source>
</evidence>
<keyword evidence="2" id="KW-1133">Transmembrane helix</keyword>
<accession>A0A8J4ECD1</accession>
<name>A0A8J4ECD1_9ACTN</name>
<dbReference type="Proteomes" id="UP000635606">
    <property type="component" value="Unassembled WGS sequence"/>
</dbReference>
<reference evidence="4" key="1">
    <citation type="submission" date="2021-01" db="EMBL/GenBank/DDBJ databases">
        <title>Whole genome shotgun sequence of Virgisporangium ochraceum NBRC 16418.</title>
        <authorList>
            <person name="Komaki H."/>
            <person name="Tamura T."/>
        </authorList>
    </citation>
    <scope>NUCLEOTIDE SEQUENCE</scope>
    <source>
        <strain evidence="4">NBRC 16418</strain>
    </source>
</reference>
<dbReference type="EMBL" id="BOPH01000062">
    <property type="protein sequence ID" value="GIJ69504.1"/>
    <property type="molecule type" value="Genomic_DNA"/>
</dbReference>
<sequence>MRRLLGAASAVVLAVAGGAAFAAPAAHAAGTAGYCPDANGVTVVVDFNDLGGGVVVRCAPGDQATGLSALKNAGFTIAGTTRWGEGFVCRIEGRPTVATEPCRDTPPASAYWSYWHASNGGSWTYSDKGVQNRRPPAGSFEGWSFSTNRTQATAPRPDTAPTRPAAPAPPQQPPPANGGGAPPAQAPPGAAQPGVPAPPGAPGAPGVSGAPPASGDATPSGVATPSVGTGASGGAGAAPFGSPSAEAPVTDVATTPTGSSGMPVGTLAGLGLLLAFAVAAGVTVWRRRSAGPPADPFADPGED</sequence>
<evidence type="ECO:0000313" key="4">
    <source>
        <dbReference type="EMBL" id="GIJ69504.1"/>
    </source>
</evidence>
<evidence type="ECO:0000256" key="1">
    <source>
        <dbReference type="SAM" id="MobiDB-lite"/>
    </source>
</evidence>
<feature type="compositionally biased region" description="Low complexity" evidence="1">
    <location>
        <begin position="150"/>
        <end position="163"/>
    </location>
</feature>
<dbReference type="AlphaFoldDB" id="A0A8J4ECD1"/>
<evidence type="ECO:0000313" key="5">
    <source>
        <dbReference type="Proteomes" id="UP000635606"/>
    </source>
</evidence>
<comment type="caution">
    <text evidence="4">The sequence shown here is derived from an EMBL/GenBank/DDBJ whole genome shotgun (WGS) entry which is preliminary data.</text>
</comment>
<keyword evidence="3" id="KW-0732">Signal</keyword>
<protein>
    <recommendedName>
        <fullName evidence="6">Flagellar hook-length control protein FliK</fullName>
    </recommendedName>
</protein>
<feature type="transmembrane region" description="Helical" evidence="2">
    <location>
        <begin position="264"/>
        <end position="285"/>
    </location>
</feature>
<feature type="signal peptide" evidence="3">
    <location>
        <begin position="1"/>
        <end position="28"/>
    </location>
</feature>
<organism evidence="4 5">
    <name type="scientific">Virgisporangium ochraceum</name>
    <dbReference type="NCBI Taxonomy" id="65505"/>
    <lineage>
        <taxon>Bacteria</taxon>
        <taxon>Bacillati</taxon>
        <taxon>Actinomycetota</taxon>
        <taxon>Actinomycetes</taxon>
        <taxon>Micromonosporales</taxon>
        <taxon>Micromonosporaceae</taxon>
        <taxon>Virgisporangium</taxon>
    </lineage>
</organism>
<keyword evidence="2" id="KW-0472">Membrane</keyword>
<proteinExistence type="predicted"/>
<evidence type="ECO:0000256" key="2">
    <source>
        <dbReference type="SAM" id="Phobius"/>
    </source>
</evidence>
<evidence type="ECO:0000256" key="3">
    <source>
        <dbReference type="SAM" id="SignalP"/>
    </source>
</evidence>
<gene>
    <name evidence="4" type="ORF">Voc01_044210</name>
</gene>
<feature type="chain" id="PRO_5035223328" description="Flagellar hook-length control protein FliK" evidence="3">
    <location>
        <begin position="29"/>
        <end position="303"/>
    </location>
</feature>
<keyword evidence="2" id="KW-0812">Transmembrane</keyword>
<feature type="compositionally biased region" description="Pro residues" evidence="1">
    <location>
        <begin position="164"/>
        <end position="176"/>
    </location>
</feature>
<feature type="compositionally biased region" description="Low complexity" evidence="1">
    <location>
        <begin position="204"/>
        <end position="229"/>
    </location>
</feature>
<feature type="region of interest" description="Disordered" evidence="1">
    <location>
        <begin position="126"/>
        <end position="259"/>
    </location>
</feature>
<keyword evidence="5" id="KW-1185">Reference proteome</keyword>